<organism evidence="7 8">
    <name type="scientific">Actinopolyspora mortivallis</name>
    <dbReference type="NCBI Taxonomy" id="33906"/>
    <lineage>
        <taxon>Bacteria</taxon>
        <taxon>Bacillati</taxon>
        <taxon>Actinomycetota</taxon>
        <taxon>Actinomycetes</taxon>
        <taxon>Actinopolysporales</taxon>
        <taxon>Actinopolysporaceae</taxon>
        <taxon>Actinopolyspora</taxon>
    </lineage>
</organism>
<comment type="pathway">
    <text evidence="1">Cofactor biosynthesis; adenosylcobalamin biosynthesis.</text>
</comment>
<dbReference type="RefSeq" id="WP_106114537.1">
    <property type="nucleotide sequence ID" value="NZ_PVSR01000029.1"/>
</dbReference>
<dbReference type="EMBL" id="PVSR01000029">
    <property type="protein sequence ID" value="PRW62581.1"/>
    <property type="molecule type" value="Genomic_DNA"/>
</dbReference>
<dbReference type="Pfam" id="PF00590">
    <property type="entry name" value="TP_methylase"/>
    <property type="match status" value="1"/>
</dbReference>
<dbReference type="InterPro" id="IPR050714">
    <property type="entry name" value="Cobalamin_biosynth_MTase"/>
</dbReference>
<dbReference type="AlphaFoldDB" id="A0A2T0GU05"/>
<dbReference type="CDD" id="cd11644">
    <property type="entry name" value="Precorrin-6Y-MT"/>
    <property type="match status" value="1"/>
</dbReference>
<dbReference type="Gene3D" id="3.30.950.10">
    <property type="entry name" value="Methyltransferase, Cobalt-precorrin-4 Transmethylase, Domain 2"/>
    <property type="match status" value="1"/>
</dbReference>
<accession>A0A2T0GU05</accession>
<dbReference type="InterPro" id="IPR012818">
    <property type="entry name" value="CbiE"/>
</dbReference>
<dbReference type="InterPro" id="IPR014776">
    <property type="entry name" value="4pyrrole_Mease_sub2"/>
</dbReference>
<dbReference type="Gene3D" id="3.40.50.150">
    <property type="entry name" value="Vaccinia Virus protein VP39"/>
    <property type="match status" value="1"/>
</dbReference>
<dbReference type="SUPFAM" id="SSF53335">
    <property type="entry name" value="S-adenosyl-L-methionine-dependent methyltransferases"/>
    <property type="match status" value="1"/>
</dbReference>
<dbReference type="NCBIfam" id="TIGR02467">
    <property type="entry name" value="CbiE"/>
    <property type="match status" value="1"/>
</dbReference>
<reference evidence="7 8" key="1">
    <citation type="submission" date="2018-03" db="EMBL/GenBank/DDBJ databases">
        <title>Actinopolyspora mortivallis from Sahara, screening for active biomolecules.</title>
        <authorList>
            <person name="Selama O."/>
            <person name="Wellington E.M.H."/>
            <person name="Hacene H."/>
        </authorList>
    </citation>
    <scope>NUCLEOTIDE SEQUENCE [LARGE SCALE GENOMIC DNA]</scope>
    <source>
        <strain evidence="7 8">M5A</strain>
    </source>
</reference>
<keyword evidence="4 7" id="KW-0808">Transferase</keyword>
<evidence type="ECO:0000256" key="4">
    <source>
        <dbReference type="ARBA" id="ARBA00022679"/>
    </source>
</evidence>
<evidence type="ECO:0000256" key="2">
    <source>
        <dbReference type="ARBA" id="ARBA00022573"/>
    </source>
</evidence>
<name>A0A2T0GU05_ACTMO</name>
<feature type="domain" description="Tetrapyrrole methylase" evidence="6">
    <location>
        <begin position="11"/>
        <end position="176"/>
    </location>
</feature>
<proteinExistence type="predicted"/>
<dbReference type="GO" id="GO:0008276">
    <property type="term" value="F:protein methyltransferase activity"/>
    <property type="evidence" value="ECO:0007669"/>
    <property type="project" value="InterPro"/>
</dbReference>
<dbReference type="InParanoid" id="A0A2T0GU05"/>
<keyword evidence="8" id="KW-1185">Reference proteome</keyword>
<dbReference type="SUPFAM" id="SSF53790">
    <property type="entry name" value="Tetrapyrrole methylase"/>
    <property type="match status" value="1"/>
</dbReference>
<dbReference type="PANTHER" id="PTHR43182:SF1">
    <property type="entry name" value="COBALT-PRECORRIN-7 C(5)-METHYLTRANSFERASE"/>
    <property type="match status" value="1"/>
</dbReference>
<dbReference type="InterPro" id="IPR035996">
    <property type="entry name" value="4pyrrol_Methylase_sf"/>
</dbReference>
<dbReference type="Proteomes" id="UP000239352">
    <property type="component" value="Unassembled WGS sequence"/>
</dbReference>
<evidence type="ECO:0000313" key="8">
    <source>
        <dbReference type="Proteomes" id="UP000239352"/>
    </source>
</evidence>
<dbReference type="STRING" id="1050202.GCA_000384035_02238"/>
<keyword evidence="3 7" id="KW-0489">Methyltransferase</keyword>
<gene>
    <name evidence="7" type="primary">cbiE</name>
    <name evidence="7" type="ORF">CEP50_14765</name>
</gene>
<dbReference type="PANTHER" id="PTHR43182">
    <property type="entry name" value="COBALT-PRECORRIN-6B C(15)-METHYLTRANSFERASE (DECARBOXYLATING)"/>
    <property type="match status" value="1"/>
</dbReference>
<dbReference type="GO" id="GO:0032259">
    <property type="term" value="P:methylation"/>
    <property type="evidence" value="ECO:0007669"/>
    <property type="project" value="UniProtKB-KW"/>
</dbReference>
<evidence type="ECO:0000313" key="7">
    <source>
        <dbReference type="EMBL" id="PRW62581.1"/>
    </source>
</evidence>
<comment type="caution">
    <text evidence="7">The sequence shown here is derived from an EMBL/GenBank/DDBJ whole genome shotgun (WGS) entry which is preliminary data.</text>
</comment>
<dbReference type="UniPathway" id="UPA00148"/>
<dbReference type="InterPro" id="IPR029063">
    <property type="entry name" value="SAM-dependent_MTases_sf"/>
</dbReference>
<keyword evidence="5" id="KW-0949">S-adenosyl-L-methionine</keyword>
<evidence type="ECO:0000256" key="1">
    <source>
        <dbReference type="ARBA" id="ARBA00004953"/>
    </source>
</evidence>
<evidence type="ECO:0000256" key="5">
    <source>
        <dbReference type="ARBA" id="ARBA00022691"/>
    </source>
</evidence>
<sequence>MTVTVIGVDGGSLPEGATEVLNAAELVVGTREQLRSHAPEGARTVELGSLGPAMSALSALTGDEVGVVFASGDPGFFGAVRALRSKGLRCSVLPAVSSVQRLMARVGRSWDDVTVVSTRAGGLRRALNVCRAHQAVVVLTSSGAGPAQLAAGLSGWRRTMVVGEDLGGAHERVTTVDPTEAAGRTWLEPNVVFCVRDPDAVPVRGWHGGGEPVPPSGWGVAEEEFSHRQGEVSGSELRALALSRLAPRPGSLVWDVGAGCGAVAVECARMGAAAVAVEEDEAQAVRLVSNATSHGVDVRVVEGRAPEVLRELPKPDSVFVGVADPEVLAGCAHVGAERVVLVLEEFDRVKPSRDILRNAGYVVDGIQFCAHRIAETEQGRSRLSGAEPVLLLFGRRFGEEGT</sequence>
<dbReference type="InterPro" id="IPR000878">
    <property type="entry name" value="4pyrrol_Mease"/>
</dbReference>
<evidence type="ECO:0000256" key="3">
    <source>
        <dbReference type="ARBA" id="ARBA00022603"/>
    </source>
</evidence>
<keyword evidence="2" id="KW-0169">Cobalamin biosynthesis</keyword>
<evidence type="ECO:0000259" key="6">
    <source>
        <dbReference type="Pfam" id="PF00590"/>
    </source>
</evidence>
<protein>
    <submittedName>
        <fullName evidence="7">Precorrin-6y C5,15-methyltransferase (Decarboxylating) subunit CbiE</fullName>
    </submittedName>
</protein>
<dbReference type="GO" id="GO:0009236">
    <property type="term" value="P:cobalamin biosynthetic process"/>
    <property type="evidence" value="ECO:0007669"/>
    <property type="project" value="UniProtKB-UniPathway"/>
</dbReference>